<proteinExistence type="inferred from homology"/>
<feature type="domain" description="Dyp-type peroxidase C-terminal" evidence="10">
    <location>
        <begin position="482"/>
        <end position="545"/>
    </location>
</feature>
<dbReference type="Proteomes" id="UP000187486">
    <property type="component" value="Unassembled WGS sequence"/>
</dbReference>
<dbReference type="PANTHER" id="PTHR30521:SF4">
    <property type="entry name" value="DEFERROCHELATASE"/>
    <property type="match status" value="1"/>
</dbReference>
<comment type="caution">
    <text evidence="12">The sequence shown here is derived from an EMBL/GenBank/DDBJ whole genome shotgun (WGS) entry which is preliminary data.</text>
</comment>
<dbReference type="Pfam" id="PF21105">
    <property type="entry name" value="DyP_N"/>
    <property type="match status" value="1"/>
</dbReference>
<gene>
    <name evidence="12" type="ORF">BS329_36700</name>
</gene>
<dbReference type="InterPro" id="IPR048328">
    <property type="entry name" value="Dyp_perox_C"/>
</dbReference>
<dbReference type="OrthoDB" id="236246at2"/>
<dbReference type="GO" id="GO:0004601">
    <property type="term" value="F:peroxidase activity"/>
    <property type="evidence" value="ECO:0007669"/>
    <property type="project" value="UniProtKB-KW"/>
</dbReference>
<dbReference type="InterPro" id="IPR032710">
    <property type="entry name" value="NTF2-like_dom_sf"/>
</dbReference>
<evidence type="ECO:0000256" key="9">
    <source>
        <dbReference type="SAM" id="MobiDB-lite"/>
    </source>
</evidence>
<dbReference type="GO" id="GO:0020037">
    <property type="term" value="F:heme binding"/>
    <property type="evidence" value="ECO:0007669"/>
    <property type="project" value="InterPro"/>
</dbReference>
<comment type="cofactor">
    <cofactor evidence="1">
        <name>heme b</name>
        <dbReference type="ChEBI" id="CHEBI:60344"/>
    </cofactor>
</comment>
<organism evidence="12 13">
    <name type="scientific">Amycolatopsis coloradensis</name>
    <dbReference type="NCBI Taxonomy" id="76021"/>
    <lineage>
        <taxon>Bacteria</taxon>
        <taxon>Bacillati</taxon>
        <taxon>Actinomycetota</taxon>
        <taxon>Actinomycetes</taxon>
        <taxon>Pseudonocardiales</taxon>
        <taxon>Pseudonocardiaceae</taxon>
        <taxon>Amycolatopsis</taxon>
    </lineage>
</organism>
<reference evidence="12 13" key="1">
    <citation type="submission" date="2016-01" db="EMBL/GenBank/DDBJ databases">
        <title>Amycolatopsis coloradensis genome sequencing and assembly.</title>
        <authorList>
            <person name="Mayilraj S."/>
        </authorList>
    </citation>
    <scope>NUCLEOTIDE SEQUENCE [LARGE SCALE GENOMIC DNA]</scope>
    <source>
        <strain evidence="12 13">DSM 44225</strain>
    </source>
</reference>
<evidence type="ECO:0000256" key="5">
    <source>
        <dbReference type="ARBA" id="ARBA00022729"/>
    </source>
</evidence>
<dbReference type="NCBIfam" id="TIGR01413">
    <property type="entry name" value="Dyp_perox_fam"/>
    <property type="match status" value="1"/>
</dbReference>
<dbReference type="RefSeq" id="WP_076167563.1">
    <property type="nucleotide sequence ID" value="NZ_JBEZVB010000037.1"/>
</dbReference>
<dbReference type="Pfam" id="PF20628">
    <property type="entry name" value="Dyp_perox_C"/>
    <property type="match status" value="1"/>
</dbReference>
<dbReference type="GO" id="GO:0005829">
    <property type="term" value="C:cytosol"/>
    <property type="evidence" value="ECO:0007669"/>
    <property type="project" value="TreeGrafter"/>
</dbReference>
<dbReference type="GO" id="GO:0046872">
    <property type="term" value="F:metal ion binding"/>
    <property type="evidence" value="ECO:0007669"/>
    <property type="project" value="UniProtKB-KW"/>
</dbReference>
<feature type="domain" description="DyP dimeric alpha+beta barrel" evidence="11">
    <location>
        <begin position="140"/>
        <end position="284"/>
    </location>
</feature>
<protein>
    <recommendedName>
        <fullName evidence="14">Peroxidase</fullName>
    </recommendedName>
</protein>
<dbReference type="EMBL" id="MQUQ01000026">
    <property type="protein sequence ID" value="OLZ44381.1"/>
    <property type="molecule type" value="Genomic_DNA"/>
</dbReference>
<evidence type="ECO:0000256" key="2">
    <source>
        <dbReference type="ARBA" id="ARBA00022559"/>
    </source>
</evidence>
<evidence type="ECO:0000313" key="12">
    <source>
        <dbReference type="EMBL" id="OLZ44381.1"/>
    </source>
</evidence>
<sequence length="615" mass="66445">MTGHTSVSTPTDVVRSLIDNVYRSRDAGPLAGLVDPAARDALLDCARVLALLAGFPDGRLEIEDSVQETDSVVLRLTLRGTQTGPTAGRGPTGQVLALPVFGSYRVANARIVDAWQAWDTSEVGGPPGSLADEPLVDLDEIQGNVFPGFNKARLAVVQFTITDVAAARRALTTFADQVATAAEVLTFNRLFSALRSRRGAEPVSSTWCNVALSYAALQALTTGAEQFADAGFRAGIRSRMATAGADLASWGDGDNADMLLLVASDDKDKLRAQVAEAVKLLAPGFRPIAEEYGARLTGDAADDEPFGFQDGISQPGLRGRRSDLPWEPLTPRQDPARPNEGKPGQVLVWPGEFIFGYPAQPSSGTGPPMARTEAPGWARNGSFLVYGRFRQDPVEFRRFTGATARRLAATEPALAGLTEERLAALLVGRWRSGAPTIRAPEVDDPVLAVDRRANNDFAYRSPRQASDGFPPAAPDPDGLACPYAAHIRKSYPRDDLDPAETQRHRMLRRGIPFASSVDDRDQGLLFLSYQTSIRRQFEFVLENWLANPGFRVPDAGEDLIVGPAFTGKHVFGLRVRDGDGVRTIPLEPERPWTTLTGGGYFFAPSISTLRHLGEE</sequence>
<dbReference type="SUPFAM" id="SSF54909">
    <property type="entry name" value="Dimeric alpha+beta barrel"/>
    <property type="match status" value="1"/>
</dbReference>
<evidence type="ECO:0000256" key="8">
    <source>
        <dbReference type="ARBA" id="ARBA00025737"/>
    </source>
</evidence>
<evidence type="ECO:0000259" key="11">
    <source>
        <dbReference type="Pfam" id="PF21105"/>
    </source>
</evidence>
<keyword evidence="2" id="KW-0575">Peroxidase</keyword>
<feature type="region of interest" description="Disordered" evidence="9">
    <location>
        <begin position="299"/>
        <end position="341"/>
    </location>
</feature>
<evidence type="ECO:0000256" key="4">
    <source>
        <dbReference type="ARBA" id="ARBA00022723"/>
    </source>
</evidence>
<dbReference type="InterPro" id="IPR049509">
    <property type="entry name" value="DyP_N"/>
</dbReference>
<dbReference type="InterPro" id="IPR006314">
    <property type="entry name" value="Dyp_peroxidase"/>
</dbReference>
<dbReference type="SUPFAM" id="SSF54427">
    <property type="entry name" value="NTF2-like"/>
    <property type="match status" value="1"/>
</dbReference>
<keyword evidence="6" id="KW-0560">Oxidoreductase</keyword>
<evidence type="ECO:0000256" key="1">
    <source>
        <dbReference type="ARBA" id="ARBA00001970"/>
    </source>
</evidence>
<dbReference type="InterPro" id="IPR009959">
    <property type="entry name" value="Cyclase_SnoaL-like"/>
</dbReference>
<dbReference type="PROSITE" id="PS51404">
    <property type="entry name" value="DYP_PEROXIDASE"/>
    <property type="match status" value="1"/>
</dbReference>
<accession>A0A1R0KFW4</accession>
<evidence type="ECO:0000256" key="3">
    <source>
        <dbReference type="ARBA" id="ARBA00022617"/>
    </source>
</evidence>
<keyword evidence="5" id="KW-0732">Signal</keyword>
<dbReference type="PANTHER" id="PTHR30521">
    <property type="entry name" value="DEFERROCHELATASE/PEROXIDASE"/>
    <property type="match status" value="1"/>
</dbReference>
<dbReference type="Pfam" id="PF07366">
    <property type="entry name" value="SnoaL"/>
    <property type="match status" value="1"/>
</dbReference>
<keyword evidence="3" id="KW-0349">Heme</keyword>
<dbReference type="STRING" id="76021.BS329_36700"/>
<name>A0A1R0KFW4_9PSEU</name>
<evidence type="ECO:0008006" key="14">
    <source>
        <dbReference type="Google" id="ProtNLM"/>
    </source>
</evidence>
<evidence type="ECO:0000259" key="10">
    <source>
        <dbReference type="Pfam" id="PF20628"/>
    </source>
</evidence>
<dbReference type="GO" id="GO:0030638">
    <property type="term" value="P:polyketide metabolic process"/>
    <property type="evidence" value="ECO:0007669"/>
    <property type="project" value="InterPro"/>
</dbReference>
<keyword evidence="7" id="KW-0408">Iron</keyword>
<keyword evidence="4" id="KW-0479">Metal-binding</keyword>
<comment type="similarity">
    <text evidence="8">Belongs to the DyP-type peroxidase family.</text>
</comment>
<dbReference type="InterPro" id="IPR011008">
    <property type="entry name" value="Dimeric_a/b-barrel"/>
</dbReference>
<evidence type="ECO:0000313" key="13">
    <source>
        <dbReference type="Proteomes" id="UP000187486"/>
    </source>
</evidence>
<evidence type="ECO:0000256" key="7">
    <source>
        <dbReference type="ARBA" id="ARBA00023004"/>
    </source>
</evidence>
<dbReference type="AlphaFoldDB" id="A0A1R0KFW4"/>
<keyword evidence="13" id="KW-1185">Reference proteome</keyword>
<dbReference type="Gene3D" id="3.10.450.50">
    <property type="match status" value="1"/>
</dbReference>
<evidence type="ECO:0000256" key="6">
    <source>
        <dbReference type="ARBA" id="ARBA00023002"/>
    </source>
</evidence>